<keyword evidence="1" id="KW-0472">Membrane</keyword>
<evidence type="ECO:0000313" key="2">
    <source>
        <dbReference type="EMBL" id="GAG72416.1"/>
    </source>
</evidence>
<keyword evidence="1" id="KW-0812">Transmembrane</keyword>
<accession>X1BK07</accession>
<name>X1BK07_9ZZZZ</name>
<feature type="non-terminal residue" evidence="2">
    <location>
        <position position="1"/>
    </location>
</feature>
<reference evidence="2" key="1">
    <citation type="journal article" date="2014" name="Front. Microbiol.">
        <title>High frequency of phylogenetically diverse reductive dehalogenase-homologous genes in deep subseafloor sedimentary metagenomes.</title>
        <authorList>
            <person name="Kawai M."/>
            <person name="Futagami T."/>
            <person name="Toyoda A."/>
            <person name="Takaki Y."/>
            <person name="Nishi S."/>
            <person name="Hori S."/>
            <person name="Arai W."/>
            <person name="Tsubouchi T."/>
            <person name="Morono Y."/>
            <person name="Uchiyama I."/>
            <person name="Ito T."/>
            <person name="Fujiyama A."/>
            <person name="Inagaki F."/>
            <person name="Takami H."/>
        </authorList>
    </citation>
    <scope>NUCLEOTIDE SEQUENCE</scope>
    <source>
        <strain evidence="2">Expedition CK06-06</strain>
    </source>
</reference>
<dbReference type="EMBL" id="BART01007003">
    <property type="protein sequence ID" value="GAG72416.1"/>
    <property type="molecule type" value="Genomic_DNA"/>
</dbReference>
<gene>
    <name evidence="2" type="ORF">S01H4_15986</name>
</gene>
<evidence type="ECO:0000256" key="1">
    <source>
        <dbReference type="SAM" id="Phobius"/>
    </source>
</evidence>
<organism evidence="2">
    <name type="scientific">marine sediment metagenome</name>
    <dbReference type="NCBI Taxonomy" id="412755"/>
    <lineage>
        <taxon>unclassified sequences</taxon>
        <taxon>metagenomes</taxon>
        <taxon>ecological metagenomes</taxon>
    </lineage>
</organism>
<keyword evidence="1" id="KW-1133">Transmembrane helix</keyword>
<comment type="caution">
    <text evidence="2">The sequence shown here is derived from an EMBL/GenBank/DDBJ whole genome shotgun (WGS) entry which is preliminary data.</text>
</comment>
<protein>
    <submittedName>
        <fullName evidence="2">Uncharacterized protein</fullName>
    </submittedName>
</protein>
<proteinExistence type="predicted"/>
<sequence length="47" mass="5292">KALDSFLDTPKKGHNPKNLDRTILFTIAITINIVSILFTPYHPDPSK</sequence>
<feature type="transmembrane region" description="Helical" evidence="1">
    <location>
        <begin position="21"/>
        <end position="41"/>
    </location>
</feature>
<dbReference type="AlphaFoldDB" id="X1BK07"/>